<proteinExistence type="predicted"/>
<gene>
    <name evidence="2" type="ORF">U0070_023125</name>
</gene>
<feature type="signal peptide" evidence="1">
    <location>
        <begin position="1"/>
        <end position="27"/>
    </location>
</feature>
<reference evidence="2 3" key="1">
    <citation type="journal article" date="2023" name="bioRxiv">
        <title>Conserved and derived expression patterns and positive selection on dental genes reveal complex evolutionary context of ever-growing rodent molars.</title>
        <authorList>
            <person name="Calamari Z.T."/>
            <person name="Song A."/>
            <person name="Cohen E."/>
            <person name="Akter M."/>
            <person name="Roy R.D."/>
            <person name="Hallikas O."/>
            <person name="Christensen M.M."/>
            <person name="Li P."/>
            <person name="Marangoni P."/>
            <person name="Jernvall J."/>
            <person name="Klein O.D."/>
        </authorList>
    </citation>
    <scope>NUCLEOTIDE SEQUENCE [LARGE SCALE GENOMIC DNA]</scope>
    <source>
        <strain evidence="2">V071</strain>
    </source>
</reference>
<evidence type="ECO:0000313" key="3">
    <source>
        <dbReference type="Proteomes" id="UP001488838"/>
    </source>
</evidence>
<comment type="caution">
    <text evidence="2">The sequence shown here is derived from an EMBL/GenBank/DDBJ whole genome shotgun (WGS) entry which is preliminary data.</text>
</comment>
<sequence>MEQPLMDLSLSILICAVGITIDPSVRAIVKEMSGQRMKKMVSMKMVLEPLVLPVGDRGTWKWIQGCHKAMRLSISIPATVSTRLRYRLIFLASSISLQSMGTSDQRLLCIL</sequence>
<dbReference type="AlphaFoldDB" id="A0AAW0HU22"/>
<keyword evidence="3" id="KW-1185">Reference proteome</keyword>
<accession>A0AAW0HU22</accession>
<name>A0AAW0HU22_MYOGA</name>
<protein>
    <submittedName>
        <fullName evidence="2">Uncharacterized protein</fullName>
    </submittedName>
</protein>
<organism evidence="2 3">
    <name type="scientific">Myodes glareolus</name>
    <name type="common">Bank vole</name>
    <name type="synonym">Clethrionomys glareolus</name>
    <dbReference type="NCBI Taxonomy" id="447135"/>
    <lineage>
        <taxon>Eukaryota</taxon>
        <taxon>Metazoa</taxon>
        <taxon>Chordata</taxon>
        <taxon>Craniata</taxon>
        <taxon>Vertebrata</taxon>
        <taxon>Euteleostomi</taxon>
        <taxon>Mammalia</taxon>
        <taxon>Eutheria</taxon>
        <taxon>Euarchontoglires</taxon>
        <taxon>Glires</taxon>
        <taxon>Rodentia</taxon>
        <taxon>Myomorpha</taxon>
        <taxon>Muroidea</taxon>
        <taxon>Cricetidae</taxon>
        <taxon>Arvicolinae</taxon>
        <taxon>Myodes</taxon>
    </lineage>
</organism>
<keyword evidence="1" id="KW-0732">Signal</keyword>
<evidence type="ECO:0000256" key="1">
    <source>
        <dbReference type="SAM" id="SignalP"/>
    </source>
</evidence>
<feature type="chain" id="PRO_5043597818" evidence="1">
    <location>
        <begin position="28"/>
        <end position="111"/>
    </location>
</feature>
<dbReference type="EMBL" id="JBBHLL010000338">
    <property type="protein sequence ID" value="KAK7805522.1"/>
    <property type="molecule type" value="Genomic_DNA"/>
</dbReference>
<dbReference type="Proteomes" id="UP001488838">
    <property type="component" value="Unassembled WGS sequence"/>
</dbReference>
<evidence type="ECO:0000313" key="2">
    <source>
        <dbReference type="EMBL" id="KAK7805522.1"/>
    </source>
</evidence>